<dbReference type="RefSeq" id="XP_041217450.1">
    <property type="nucleotide sequence ID" value="XM_041377903.1"/>
</dbReference>
<organism evidence="2 3">
    <name type="scientific">Suillus fuscotomentosus</name>
    <dbReference type="NCBI Taxonomy" id="1912939"/>
    <lineage>
        <taxon>Eukaryota</taxon>
        <taxon>Fungi</taxon>
        <taxon>Dikarya</taxon>
        <taxon>Basidiomycota</taxon>
        <taxon>Agaricomycotina</taxon>
        <taxon>Agaricomycetes</taxon>
        <taxon>Agaricomycetidae</taxon>
        <taxon>Boletales</taxon>
        <taxon>Suillineae</taxon>
        <taxon>Suillaceae</taxon>
        <taxon>Suillus</taxon>
    </lineage>
</organism>
<evidence type="ECO:0000313" key="2">
    <source>
        <dbReference type="EMBL" id="KAG1889589.1"/>
    </source>
</evidence>
<dbReference type="EMBL" id="JABBWK010000159">
    <property type="protein sequence ID" value="KAG1889589.1"/>
    <property type="molecule type" value="Genomic_DNA"/>
</dbReference>
<proteinExistence type="predicted"/>
<accession>A0AAD4DRP4</accession>
<evidence type="ECO:0000313" key="3">
    <source>
        <dbReference type="Proteomes" id="UP001195769"/>
    </source>
</evidence>
<dbReference type="GeneID" id="64672201"/>
<name>A0AAD4DRP4_9AGAM</name>
<comment type="caution">
    <text evidence="2">The sequence shown here is derived from an EMBL/GenBank/DDBJ whole genome shotgun (WGS) entry which is preliminary data.</text>
</comment>
<evidence type="ECO:0000256" key="1">
    <source>
        <dbReference type="SAM" id="Coils"/>
    </source>
</evidence>
<dbReference type="AlphaFoldDB" id="A0AAD4DRP4"/>
<keyword evidence="1" id="KW-0175">Coiled coil</keyword>
<dbReference type="Proteomes" id="UP001195769">
    <property type="component" value="Unassembled WGS sequence"/>
</dbReference>
<protein>
    <submittedName>
        <fullName evidence="2">Uncharacterized protein</fullName>
    </submittedName>
</protein>
<feature type="coiled-coil region" evidence="1">
    <location>
        <begin position="61"/>
        <end position="95"/>
    </location>
</feature>
<gene>
    <name evidence="2" type="ORF">F5891DRAFT_987419</name>
</gene>
<sequence>MPSSPLQENLRQCVHVGSDITLKFQFSPLHTLQNTEGDGLRGIEQLLGGKKRLIDSETQTIGTDEESISRLESELRRVKEQLENMEIHITYLSERVGTYRRKWLEDYYRADNLEHCMPDSVVVPNLGQIPEGAASPAFCPELFGWEEEGSELRASL</sequence>
<keyword evidence="3" id="KW-1185">Reference proteome</keyword>
<reference evidence="2" key="1">
    <citation type="journal article" date="2020" name="New Phytol.">
        <title>Comparative genomics reveals dynamic genome evolution in host specialist ectomycorrhizal fungi.</title>
        <authorList>
            <person name="Lofgren L.A."/>
            <person name="Nguyen N.H."/>
            <person name="Vilgalys R."/>
            <person name="Ruytinx J."/>
            <person name="Liao H.L."/>
            <person name="Branco S."/>
            <person name="Kuo A."/>
            <person name="LaButti K."/>
            <person name="Lipzen A."/>
            <person name="Andreopoulos W."/>
            <person name="Pangilinan J."/>
            <person name="Riley R."/>
            <person name="Hundley H."/>
            <person name="Na H."/>
            <person name="Barry K."/>
            <person name="Grigoriev I.V."/>
            <person name="Stajich J.E."/>
            <person name="Kennedy P.G."/>
        </authorList>
    </citation>
    <scope>NUCLEOTIDE SEQUENCE</scope>
    <source>
        <strain evidence="2">FC203</strain>
    </source>
</reference>